<dbReference type="Proteomes" id="UP000541810">
    <property type="component" value="Unassembled WGS sequence"/>
</dbReference>
<feature type="region of interest" description="Disordered" evidence="1">
    <location>
        <begin position="71"/>
        <end position="92"/>
    </location>
</feature>
<dbReference type="EMBL" id="JACHGY010000001">
    <property type="protein sequence ID" value="MBB6429450.1"/>
    <property type="molecule type" value="Genomic_DNA"/>
</dbReference>
<dbReference type="AlphaFoldDB" id="A0A7X0LJK1"/>
<dbReference type="RefSeq" id="WP_184677028.1">
    <property type="nucleotide sequence ID" value="NZ_JACHGY010000001.1"/>
</dbReference>
<reference evidence="3 4" key="1">
    <citation type="submission" date="2020-08" db="EMBL/GenBank/DDBJ databases">
        <title>Genomic Encyclopedia of Type Strains, Phase IV (KMG-IV): sequencing the most valuable type-strain genomes for metagenomic binning, comparative biology and taxonomic classification.</title>
        <authorList>
            <person name="Goeker M."/>
        </authorList>
    </citation>
    <scope>NUCLEOTIDE SEQUENCE [LARGE SCALE GENOMIC DNA]</scope>
    <source>
        <strain evidence="3 4">DSM 103725</strain>
    </source>
</reference>
<organism evidence="3 4">
    <name type="scientific">Algisphaera agarilytica</name>
    <dbReference type="NCBI Taxonomy" id="1385975"/>
    <lineage>
        <taxon>Bacteria</taxon>
        <taxon>Pseudomonadati</taxon>
        <taxon>Planctomycetota</taxon>
        <taxon>Phycisphaerae</taxon>
        <taxon>Phycisphaerales</taxon>
        <taxon>Phycisphaeraceae</taxon>
        <taxon>Algisphaera</taxon>
    </lineage>
</organism>
<evidence type="ECO:0000313" key="4">
    <source>
        <dbReference type="Proteomes" id="UP000541810"/>
    </source>
</evidence>
<sequence>MPATTRELNVKVIFVVTIVSTLLLIAIVLAAQAGFFFFKNQQEATQYSRGAERTYEETGLRMDNIDLARSTQEQAAELQREGSVELTDADGEPIGTVEMMPIEKAMNEVAERY</sequence>
<keyword evidence="4" id="KW-1185">Reference proteome</keyword>
<evidence type="ECO:0000256" key="1">
    <source>
        <dbReference type="SAM" id="MobiDB-lite"/>
    </source>
</evidence>
<name>A0A7X0LJK1_9BACT</name>
<keyword evidence="2" id="KW-0472">Membrane</keyword>
<feature type="transmembrane region" description="Helical" evidence="2">
    <location>
        <begin position="12"/>
        <end position="38"/>
    </location>
</feature>
<proteinExistence type="predicted"/>
<keyword evidence="2" id="KW-1133">Transmembrane helix</keyword>
<evidence type="ECO:0000256" key="2">
    <source>
        <dbReference type="SAM" id="Phobius"/>
    </source>
</evidence>
<comment type="caution">
    <text evidence="3">The sequence shown here is derived from an EMBL/GenBank/DDBJ whole genome shotgun (WGS) entry which is preliminary data.</text>
</comment>
<accession>A0A7X0LJK1</accession>
<evidence type="ECO:0000313" key="3">
    <source>
        <dbReference type="EMBL" id="MBB6429450.1"/>
    </source>
</evidence>
<protein>
    <submittedName>
        <fullName evidence="3">Uncharacterized protein HemX</fullName>
    </submittedName>
</protein>
<keyword evidence="2" id="KW-0812">Transmembrane</keyword>
<gene>
    <name evidence="3" type="ORF">HNQ40_001256</name>
</gene>